<dbReference type="GO" id="GO:0006629">
    <property type="term" value="P:lipid metabolic process"/>
    <property type="evidence" value="ECO:0007669"/>
    <property type="project" value="UniProtKB-KW"/>
</dbReference>
<evidence type="ECO:0000256" key="5">
    <source>
        <dbReference type="ARBA" id="ARBA00023098"/>
    </source>
</evidence>
<dbReference type="AlphaFoldDB" id="A0A178WNK1"/>
<proteinExistence type="predicted"/>
<sequence>MDSESESESNPSTTDEFDRFLDAPDEFYYDCLPIRSNSHQPSSLLRRRKSAHRRDLISSDIETDPSSSSDGFDVGEKSSYVEKNAELRGDIDTSDVIESTKDSIDLSSEKENDLDVISSSGNDMDVIDSGRNRVDPFQEESTVTTVSSDDQGDDDYAGSVPQFREPPNSTEWSLLGFLVGLVIKAIEFQVSFMTSLLTFPPWLLRNCFLFFFDPFSTIRFGRRFLMARVAGISDMIFGYMNPFRLKDTKQMLSIVCKFGWGMFWAVYVGIVLFGLLVSSLMIGGYVINRIADKPFEVKETLNFDYTKNSPEAYVPISSCAGVECEGSCKESNEMSKIRGLRVIPRDQKLDIILSMTLPESAYNKNLGMFQVRVDFLSVDGQTIATIRRPCMLRFRSEPIRLVQTFFKVVPLVTGYVSEIQTLSLKLKGFVEKDIPTACLKIIIEQRAEFRPGAGIPELYDASLSVESGLPFFRKIIWKWRKTLFVWISMSLFITELLFTLVCCRPLIIPRTQPRDRSPSNPTGVWR</sequence>
<protein>
    <recommendedName>
        <fullName evidence="11">Seipin-2</fullName>
    </recommendedName>
</protein>
<evidence type="ECO:0000256" key="1">
    <source>
        <dbReference type="ARBA" id="ARBA00004477"/>
    </source>
</evidence>
<evidence type="ECO:0000256" key="4">
    <source>
        <dbReference type="ARBA" id="ARBA00022989"/>
    </source>
</evidence>
<feature type="region of interest" description="Disordered" evidence="7">
    <location>
        <begin position="33"/>
        <end position="77"/>
    </location>
</feature>
<feature type="transmembrane region" description="Helical" evidence="8">
    <location>
        <begin position="192"/>
        <end position="212"/>
    </location>
</feature>
<evidence type="ECO:0000313" key="9">
    <source>
        <dbReference type="EMBL" id="OAP19867.1"/>
    </source>
</evidence>
<dbReference type="CDD" id="cd23995">
    <property type="entry name" value="Seipin_BSCL2_like"/>
    <property type="match status" value="1"/>
</dbReference>
<reference evidence="10" key="1">
    <citation type="journal article" date="2016" name="Proc. Natl. Acad. Sci. U.S.A.">
        <title>Chromosome-level assembly of Arabidopsis thaliana Ler reveals the extent of translocation and inversion polymorphisms.</title>
        <authorList>
            <person name="Zapata L."/>
            <person name="Ding J."/>
            <person name="Willing E.M."/>
            <person name="Hartwig B."/>
            <person name="Bezdan D."/>
            <person name="Jiao W.B."/>
            <person name="Patel V."/>
            <person name="Velikkakam James G."/>
            <person name="Koornneef M."/>
            <person name="Ossowski S."/>
            <person name="Schneeberger K."/>
        </authorList>
    </citation>
    <scope>NUCLEOTIDE SEQUENCE [LARGE SCALE GENOMIC DNA]</scope>
    <source>
        <strain evidence="10">cv. Landsberg erecta</strain>
    </source>
</reference>
<evidence type="ECO:0000256" key="7">
    <source>
        <dbReference type="SAM" id="MobiDB-lite"/>
    </source>
</evidence>
<keyword evidence="4 8" id="KW-1133">Transmembrane helix</keyword>
<comment type="caution">
    <text evidence="9">The sequence shown here is derived from an EMBL/GenBank/DDBJ whole genome shotgun (WGS) entry which is preliminary data.</text>
</comment>
<feature type="transmembrane region" description="Helical" evidence="8">
    <location>
        <begin position="262"/>
        <end position="287"/>
    </location>
</feature>
<feature type="compositionally biased region" description="Low complexity" evidence="7">
    <location>
        <begin position="58"/>
        <end position="70"/>
    </location>
</feature>
<keyword evidence="5" id="KW-0443">Lipid metabolism</keyword>
<evidence type="ECO:0000313" key="10">
    <source>
        <dbReference type="Proteomes" id="UP000078284"/>
    </source>
</evidence>
<comment type="subcellular location">
    <subcellularLocation>
        <location evidence="1">Endoplasmic reticulum membrane</location>
        <topology evidence="1">Multi-pass membrane protein</topology>
    </subcellularLocation>
</comment>
<dbReference type="PANTHER" id="PTHR21212">
    <property type="entry name" value="BERNARDINELLI-SEIP CONGENITAL LIPODYSTROPHY 2 HOMOLOG BSCL2 PROTEIN"/>
    <property type="match status" value="1"/>
</dbReference>
<dbReference type="Pfam" id="PF06775">
    <property type="entry name" value="Seipin"/>
    <property type="match status" value="1"/>
</dbReference>
<organism evidence="9 10">
    <name type="scientific">Arabidopsis thaliana</name>
    <name type="common">Mouse-ear cress</name>
    <dbReference type="NCBI Taxonomy" id="3702"/>
    <lineage>
        <taxon>Eukaryota</taxon>
        <taxon>Viridiplantae</taxon>
        <taxon>Streptophyta</taxon>
        <taxon>Embryophyta</taxon>
        <taxon>Tracheophyta</taxon>
        <taxon>Spermatophyta</taxon>
        <taxon>Magnoliopsida</taxon>
        <taxon>eudicotyledons</taxon>
        <taxon>Gunneridae</taxon>
        <taxon>Pentapetalae</taxon>
        <taxon>rosids</taxon>
        <taxon>malvids</taxon>
        <taxon>Brassicales</taxon>
        <taxon>Brassicaceae</taxon>
        <taxon>Camelineae</taxon>
        <taxon>Arabidopsis</taxon>
    </lineage>
</organism>
<dbReference type="GO" id="GO:0140042">
    <property type="term" value="P:lipid droplet formation"/>
    <property type="evidence" value="ECO:0007669"/>
    <property type="project" value="UniProtKB-ARBA"/>
</dbReference>
<feature type="transmembrane region" description="Helical" evidence="8">
    <location>
        <begin position="483"/>
        <end position="507"/>
    </location>
</feature>
<gene>
    <name evidence="9" type="ordered locus">AXX17_At1g30120</name>
</gene>
<dbReference type="PANTHER" id="PTHR21212:SF0">
    <property type="entry name" value="SEIPIN"/>
    <property type="match status" value="1"/>
</dbReference>
<evidence type="ECO:0000256" key="2">
    <source>
        <dbReference type="ARBA" id="ARBA00022692"/>
    </source>
</evidence>
<accession>A0A178WNK1</accession>
<dbReference type="ExpressionAtlas" id="A0A178WNK1">
    <property type="expression patterns" value="baseline and differential"/>
</dbReference>
<dbReference type="InterPro" id="IPR009617">
    <property type="entry name" value="Seipin"/>
</dbReference>
<dbReference type="Proteomes" id="UP000078284">
    <property type="component" value="Chromosome 1"/>
</dbReference>
<feature type="transmembrane region" description="Helical" evidence="8">
    <location>
        <begin position="224"/>
        <end position="242"/>
    </location>
</feature>
<evidence type="ECO:0008006" key="11">
    <source>
        <dbReference type="Google" id="ProtNLM"/>
    </source>
</evidence>
<dbReference type="GO" id="GO:0005789">
    <property type="term" value="C:endoplasmic reticulum membrane"/>
    <property type="evidence" value="ECO:0007669"/>
    <property type="project" value="UniProtKB-SubCell"/>
</dbReference>
<name>A0A178WNK1_ARATH</name>
<keyword evidence="3" id="KW-0256">Endoplasmic reticulum</keyword>
<evidence type="ECO:0000256" key="6">
    <source>
        <dbReference type="ARBA" id="ARBA00023136"/>
    </source>
</evidence>
<evidence type="ECO:0000256" key="8">
    <source>
        <dbReference type="SAM" id="Phobius"/>
    </source>
</evidence>
<keyword evidence="6 8" id="KW-0472">Membrane</keyword>
<evidence type="ECO:0000256" key="3">
    <source>
        <dbReference type="ARBA" id="ARBA00022824"/>
    </source>
</evidence>
<keyword evidence="2 8" id="KW-0812">Transmembrane</keyword>
<dbReference type="EMBL" id="LUHQ01000001">
    <property type="protein sequence ID" value="OAP19867.1"/>
    <property type="molecule type" value="Genomic_DNA"/>
</dbReference>